<dbReference type="InterPro" id="IPR015500">
    <property type="entry name" value="Peptidase_S8_subtilisin-rel"/>
</dbReference>
<proteinExistence type="inferred from homology"/>
<dbReference type="Proteomes" id="UP001332243">
    <property type="component" value="Unassembled WGS sequence"/>
</dbReference>
<dbReference type="PRINTS" id="PR00723">
    <property type="entry name" value="SUBTILISIN"/>
</dbReference>
<dbReference type="InterPro" id="IPR000209">
    <property type="entry name" value="Peptidase_S8/S53_dom"/>
</dbReference>
<feature type="chain" id="PRO_5045687501" evidence="8">
    <location>
        <begin position="31"/>
        <end position="1131"/>
    </location>
</feature>
<dbReference type="RefSeq" id="WP_331217615.1">
    <property type="nucleotide sequence ID" value="NZ_JAZGQK010000030.1"/>
</dbReference>
<feature type="active site" description="Charge relay system" evidence="5">
    <location>
        <position position="236"/>
    </location>
</feature>
<dbReference type="PANTHER" id="PTHR43399">
    <property type="entry name" value="SUBTILISIN-RELATED"/>
    <property type="match status" value="1"/>
</dbReference>
<organism evidence="10 11">
    <name type="scientific">Plantactinospora sonchi</name>
    <dbReference type="NCBI Taxonomy" id="1544735"/>
    <lineage>
        <taxon>Bacteria</taxon>
        <taxon>Bacillati</taxon>
        <taxon>Actinomycetota</taxon>
        <taxon>Actinomycetes</taxon>
        <taxon>Micromonosporales</taxon>
        <taxon>Micromonosporaceae</taxon>
        <taxon>Plantactinospora</taxon>
    </lineage>
</organism>
<sequence>MTARSTRWGGGLVIAALVVSMGGVAGPASAVPGAGVDDPTRGTPSRQAAEAPRSVTLITGDRISVGRDGNPAVLPGPGRTGIPMQAYRRDGHLHVVPADAAPLVRAGRVDARLFDVTTLLDFGYDDRRADLPLILTGGAGGAARGAELARRQGAEVVRELPAVNGTAVRAAKPRLSDLWRDIAGGAEGAGLRGGLSTVWLDGLRKPNLEHSVPQIGAPAAWEAGLDGTGVTVAVLDSGIDADHPDLAGQVVGQANFTEGEETDPDRVGHGTHVASTIAGTGAASEGRNRGVAPGAKLLDAKVCAEFGCADSWILAGMQWAAEQGASVVNLSLGGQDGPEVDPIEEAVNTLTAEYGTLFVISAGNAGAEGTVGSPASADAALAVGAVDREDNLAGFSSQGPRVGDGGLKPEITAPGVEIVAARSSDAFPGEEPESYIAGSGTSMSAPHVAGAAAIVAQRYPQLRGPALKATLMAAAVPNPELSAYAQGAGRVDVARAVNQTVVTDPPSVGFDRQLWPHGDDTPAVETVTYTNNGTAPRTLDLAVTATGPQGAPAPAGMFTVSPSTVTVPAGGTAEVTVTADTRVAGPDGHYTGRLVGSADGAAVVQTPFAIDREVESYDVTLTHRNRAGAETANFRTALFADADLRAYDVFSDEGTTTVRLPKGRYTLLSFVGEDEPENPDPERPSYHTSLLSQPVLEVTGPTTVAVDAAKAGEISVTVPRADAERYFAEVSAEVLRSDALVGFSLLGFPGDVLYSGQLGDAGPVEGFASRVSGVWAQVDEEGLAAGSPYLYQLAWFRDGGLFTGLTRTVRESDLATVKSRYAQHVKVPGSGASTGDLATLPGVVDGGWSALMPFTTPFERTEYFNTEDGIQWDRTFEEWVPGEDDWEETLTFQEESGRRYQAGTVTRAQWNQGVFGPSVAEPRWPEYWATRTGDEMLLALPMFGDGAGHPGGSRVDSATFNLYRDGVKIGESAELGGIFEVPAAEADYRVEVVATRGAPFTHSTRVEAAWTFRSGHVSGDEPARLPLSSVRLSPPLDQVSAAPAGRWFAIPVSVVRQPGSEAARTRSLTVDVSYDDGRTWRKATVLAIGGSGVALVQHPDRAGFVSLRAAATDRAGNTVRQTVIRAYALTP</sequence>
<dbReference type="InterPro" id="IPR051048">
    <property type="entry name" value="Peptidase_S8/S53_subtilisin"/>
</dbReference>
<evidence type="ECO:0000256" key="7">
    <source>
        <dbReference type="SAM" id="MobiDB-lite"/>
    </source>
</evidence>
<dbReference type="InterPro" id="IPR023827">
    <property type="entry name" value="Peptidase_S8_Asp-AS"/>
</dbReference>
<dbReference type="SUPFAM" id="SSF52743">
    <property type="entry name" value="Subtilisin-like"/>
    <property type="match status" value="1"/>
</dbReference>
<keyword evidence="11" id="KW-1185">Reference proteome</keyword>
<evidence type="ECO:0000313" key="11">
    <source>
        <dbReference type="Proteomes" id="UP001332243"/>
    </source>
</evidence>
<dbReference type="PROSITE" id="PS00137">
    <property type="entry name" value="SUBTILASE_HIS"/>
    <property type="match status" value="1"/>
</dbReference>
<keyword evidence="2 5" id="KW-0645">Protease</keyword>
<evidence type="ECO:0000256" key="8">
    <source>
        <dbReference type="SAM" id="SignalP"/>
    </source>
</evidence>
<dbReference type="Gene3D" id="2.60.40.10">
    <property type="entry name" value="Immunoglobulins"/>
    <property type="match status" value="1"/>
</dbReference>
<protein>
    <submittedName>
        <fullName evidence="10">S8 family serine peptidase</fullName>
    </submittedName>
</protein>
<comment type="caution">
    <text evidence="10">The sequence shown here is derived from an EMBL/GenBank/DDBJ whole genome shotgun (WGS) entry which is preliminary data.</text>
</comment>
<evidence type="ECO:0000259" key="9">
    <source>
        <dbReference type="Pfam" id="PF00082"/>
    </source>
</evidence>
<evidence type="ECO:0000256" key="5">
    <source>
        <dbReference type="PROSITE-ProRule" id="PRU01240"/>
    </source>
</evidence>
<comment type="similarity">
    <text evidence="1 5 6">Belongs to the peptidase S8 family.</text>
</comment>
<gene>
    <name evidence="10" type="ORF">V1633_29840</name>
</gene>
<feature type="active site" description="Charge relay system" evidence="5">
    <location>
        <position position="442"/>
    </location>
</feature>
<dbReference type="EMBL" id="JAZGQK010000030">
    <property type="protein sequence ID" value="MEE6262688.1"/>
    <property type="molecule type" value="Genomic_DNA"/>
</dbReference>
<reference evidence="10 11" key="1">
    <citation type="submission" date="2024-01" db="EMBL/GenBank/DDBJ databases">
        <title>Genome insights into Plantactinospora sonchi sp. nov.</title>
        <authorList>
            <person name="Wang L."/>
        </authorList>
    </citation>
    <scope>NUCLEOTIDE SEQUENCE [LARGE SCALE GENOMIC DNA]</scope>
    <source>
        <strain evidence="10 11">NEAU-QY2</strain>
    </source>
</reference>
<evidence type="ECO:0000256" key="1">
    <source>
        <dbReference type="ARBA" id="ARBA00011073"/>
    </source>
</evidence>
<evidence type="ECO:0000256" key="2">
    <source>
        <dbReference type="ARBA" id="ARBA00022670"/>
    </source>
</evidence>
<dbReference type="PROSITE" id="PS00138">
    <property type="entry name" value="SUBTILASE_SER"/>
    <property type="match status" value="1"/>
</dbReference>
<keyword evidence="4 5" id="KW-0720">Serine protease</keyword>
<name>A0ABU7S1M8_9ACTN</name>
<dbReference type="PROSITE" id="PS00136">
    <property type="entry name" value="SUBTILASE_ASP"/>
    <property type="match status" value="1"/>
</dbReference>
<evidence type="ECO:0000256" key="4">
    <source>
        <dbReference type="ARBA" id="ARBA00022825"/>
    </source>
</evidence>
<feature type="signal peptide" evidence="8">
    <location>
        <begin position="1"/>
        <end position="30"/>
    </location>
</feature>
<keyword evidence="8" id="KW-0732">Signal</keyword>
<feature type="domain" description="Peptidase S8/S53" evidence="9">
    <location>
        <begin position="227"/>
        <end position="489"/>
    </location>
</feature>
<dbReference type="InterPro" id="IPR036852">
    <property type="entry name" value="Peptidase_S8/S53_dom_sf"/>
</dbReference>
<feature type="active site" description="Charge relay system" evidence="5">
    <location>
        <position position="269"/>
    </location>
</feature>
<feature type="region of interest" description="Disordered" evidence="7">
    <location>
        <begin position="30"/>
        <end position="53"/>
    </location>
</feature>
<evidence type="ECO:0000313" key="10">
    <source>
        <dbReference type="EMBL" id="MEE6262688.1"/>
    </source>
</evidence>
<dbReference type="InterPro" id="IPR022398">
    <property type="entry name" value="Peptidase_S8_His-AS"/>
</dbReference>
<dbReference type="InterPro" id="IPR013783">
    <property type="entry name" value="Ig-like_fold"/>
</dbReference>
<dbReference type="Pfam" id="PF00082">
    <property type="entry name" value="Peptidase_S8"/>
    <property type="match status" value="1"/>
</dbReference>
<evidence type="ECO:0000256" key="3">
    <source>
        <dbReference type="ARBA" id="ARBA00022801"/>
    </source>
</evidence>
<dbReference type="PANTHER" id="PTHR43399:SF4">
    <property type="entry name" value="CELL WALL-ASSOCIATED PROTEASE"/>
    <property type="match status" value="1"/>
</dbReference>
<keyword evidence="3 5" id="KW-0378">Hydrolase</keyword>
<dbReference type="Gene3D" id="3.40.50.200">
    <property type="entry name" value="Peptidase S8/S53 domain"/>
    <property type="match status" value="1"/>
</dbReference>
<evidence type="ECO:0000256" key="6">
    <source>
        <dbReference type="RuleBase" id="RU003355"/>
    </source>
</evidence>
<dbReference type="PROSITE" id="PS51892">
    <property type="entry name" value="SUBTILASE"/>
    <property type="match status" value="1"/>
</dbReference>
<dbReference type="InterPro" id="IPR023828">
    <property type="entry name" value="Peptidase_S8_Ser-AS"/>
</dbReference>
<accession>A0ABU7S1M8</accession>